<dbReference type="RefSeq" id="WP_341672537.1">
    <property type="nucleotide sequence ID" value="NZ_JBBYHV010000001.1"/>
</dbReference>
<name>A0ABU9IC92_9SPHN</name>
<dbReference type="EMBL" id="JBBYHV010000001">
    <property type="protein sequence ID" value="MEL1250020.1"/>
    <property type="molecule type" value="Genomic_DNA"/>
</dbReference>
<comment type="caution">
    <text evidence="2">The sequence shown here is derived from an EMBL/GenBank/DDBJ whole genome shotgun (WGS) entry which is preliminary data.</text>
</comment>
<dbReference type="PROSITE" id="PS51257">
    <property type="entry name" value="PROKAR_LIPOPROTEIN"/>
    <property type="match status" value="1"/>
</dbReference>
<keyword evidence="1" id="KW-0732">Signal</keyword>
<accession>A0ABU9IC92</accession>
<evidence type="ECO:0000313" key="2">
    <source>
        <dbReference type="EMBL" id="MEL1250020.1"/>
    </source>
</evidence>
<evidence type="ECO:0000256" key="1">
    <source>
        <dbReference type="SAM" id="SignalP"/>
    </source>
</evidence>
<keyword evidence="3" id="KW-1185">Reference proteome</keyword>
<reference evidence="2 3" key="1">
    <citation type="submission" date="2024-04" db="EMBL/GenBank/DDBJ databases">
        <title>Aurantiacibacter sp. DGU6 16S ribosomal RNA gene Genome sequencing and assembly.</title>
        <authorList>
            <person name="Park S."/>
        </authorList>
    </citation>
    <scope>NUCLEOTIDE SEQUENCE [LARGE SCALE GENOMIC DNA]</scope>
    <source>
        <strain evidence="2 3">DGU6</strain>
    </source>
</reference>
<gene>
    <name evidence="2" type="ORF">AAEO60_04995</name>
</gene>
<organism evidence="2 3">
    <name type="scientific">Aurantiacibacter gilvus</name>
    <dbReference type="NCBI Taxonomy" id="3139141"/>
    <lineage>
        <taxon>Bacteria</taxon>
        <taxon>Pseudomonadati</taxon>
        <taxon>Pseudomonadota</taxon>
        <taxon>Alphaproteobacteria</taxon>
        <taxon>Sphingomonadales</taxon>
        <taxon>Erythrobacteraceae</taxon>
        <taxon>Aurantiacibacter</taxon>
    </lineage>
</organism>
<dbReference type="Proteomes" id="UP001497045">
    <property type="component" value="Unassembled WGS sequence"/>
</dbReference>
<evidence type="ECO:0000313" key="3">
    <source>
        <dbReference type="Proteomes" id="UP001497045"/>
    </source>
</evidence>
<protein>
    <recommendedName>
        <fullName evidence="4">DUF306 domain-containing protein</fullName>
    </recommendedName>
</protein>
<feature type="signal peptide" evidence="1">
    <location>
        <begin position="1"/>
        <end position="21"/>
    </location>
</feature>
<proteinExistence type="predicted"/>
<sequence length="136" mass="14726">MMKKLLVISSIVALAACGEQATEEDSVVAAEPEAEAPAEVMSLTETTWTFVMDDMEILESIDADGNYIANAGDEHFDHGTYELVDGMQCFTSAMNDEGQECWTAPATMEIGESADITSDQGAELTVTRVEYEPLTM</sequence>
<feature type="chain" id="PRO_5046670209" description="DUF306 domain-containing protein" evidence="1">
    <location>
        <begin position="22"/>
        <end position="136"/>
    </location>
</feature>
<evidence type="ECO:0008006" key="4">
    <source>
        <dbReference type="Google" id="ProtNLM"/>
    </source>
</evidence>